<dbReference type="PANTHER" id="PTHR43669">
    <property type="entry name" value="5-KETO-D-GLUCONATE 5-REDUCTASE"/>
    <property type="match status" value="1"/>
</dbReference>
<organism evidence="3 4">
    <name type="scientific">Zasmidium cellare ATCC 36951</name>
    <dbReference type="NCBI Taxonomy" id="1080233"/>
    <lineage>
        <taxon>Eukaryota</taxon>
        <taxon>Fungi</taxon>
        <taxon>Dikarya</taxon>
        <taxon>Ascomycota</taxon>
        <taxon>Pezizomycotina</taxon>
        <taxon>Dothideomycetes</taxon>
        <taxon>Dothideomycetidae</taxon>
        <taxon>Mycosphaerellales</taxon>
        <taxon>Mycosphaerellaceae</taxon>
        <taxon>Zasmidium</taxon>
    </lineage>
</organism>
<dbReference type="CDD" id="cd05233">
    <property type="entry name" value="SDR_c"/>
    <property type="match status" value="1"/>
</dbReference>
<accession>A0A6A6C707</accession>
<comment type="similarity">
    <text evidence="1">Belongs to the short-chain dehydrogenases/reductases (SDR) family.</text>
</comment>
<evidence type="ECO:0000313" key="4">
    <source>
        <dbReference type="Proteomes" id="UP000799537"/>
    </source>
</evidence>
<dbReference type="OrthoDB" id="5336600at2759"/>
<evidence type="ECO:0000313" key="3">
    <source>
        <dbReference type="EMBL" id="KAF2162038.1"/>
    </source>
</evidence>
<dbReference type="GO" id="GO:0008667">
    <property type="term" value="F:2,3-dihydro-2,3-dihydroxybenzoate dehydrogenase activity"/>
    <property type="evidence" value="ECO:0007669"/>
    <property type="project" value="InterPro"/>
</dbReference>
<dbReference type="RefSeq" id="XP_033662927.1">
    <property type="nucleotide sequence ID" value="XM_033813928.1"/>
</dbReference>
<dbReference type="AlphaFoldDB" id="A0A6A6C707"/>
<proteinExistence type="inferred from homology"/>
<evidence type="ECO:0000256" key="1">
    <source>
        <dbReference type="ARBA" id="ARBA00006484"/>
    </source>
</evidence>
<dbReference type="InterPro" id="IPR003560">
    <property type="entry name" value="DHB_DH"/>
</dbReference>
<dbReference type="InterPro" id="IPR002347">
    <property type="entry name" value="SDR_fam"/>
</dbReference>
<evidence type="ECO:0008006" key="5">
    <source>
        <dbReference type="Google" id="ProtNLM"/>
    </source>
</evidence>
<dbReference type="Gene3D" id="3.40.50.720">
    <property type="entry name" value="NAD(P)-binding Rossmann-like Domain"/>
    <property type="match status" value="1"/>
</dbReference>
<dbReference type="SUPFAM" id="SSF51735">
    <property type="entry name" value="NAD(P)-binding Rossmann-fold domains"/>
    <property type="match status" value="1"/>
</dbReference>
<dbReference type="EMBL" id="ML993615">
    <property type="protein sequence ID" value="KAF2162038.1"/>
    <property type="molecule type" value="Genomic_DNA"/>
</dbReference>
<protein>
    <recommendedName>
        <fullName evidence="5">NAD(P)-binding domain-containing protein</fullName>
    </recommendedName>
</protein>
<reference evidence="3" key="1">
    <citation type="journal article" date="2020" name="Stud. Mycol.">
        <title>101 Dothideomycetes genomes: a test case for predicting lifestyles and emergence of pathogens.</title>
        <authorList>
            <person name="Haridas S."/>
            <person name="Albert R."/>
            <person name="Binder M."/>
            <person name="Bloem J."/>
            <person name="Labutti K."/>
            <person name="Salamov A."/>
            <person name="Andreopoulos B."/>
            <person name="Baker S."/>
            <person name="Barry K."/>
            <person name="Bills G."/>
            <person name="Bluhm B."/>
            <person name="Cannon C."/>
            <person name="Castanera R."/>
            <person name="Culley D."/>
            <person name="Daum C."/>
            <person name="Ezra D."/>
            <person name="Gonzalez J."/>
            <person name="Henrissat B."/>
            <person name="Kuo A."/>
            <person name="Liang C."/>
            <person name="Lipzen A."/>
            <person name="Lutzoni F."/>
            <person name="Magnuson J."/>
            <person name="Mondo S."/>
            <person name="Nolan M."/>
            <person name="Ohm R."/>
            <person name="Pangilinan J."/>
            <person name="Park H.-J."/>
            <person name="Ramirez L."/>
            <person name="Alfaro M."/>
            <person name="Sun H."/>
            <person name="Tritt A."/>
            <person name="Yoshinaga Y."/>
            <person name="Zwiers L.-H."/>
            <person name="Turgeon B."/>
            <person name="Goodwin S."/>
            <person name="Spatafora J."/>
            <person name="Crous P."/>
            <person name="Grigoriev I."/>
        </authorList>
    </citation>
    <scope>NUCLEOTIDE SEQUENCE</scope>
    <source>
        <strain evidence="3">ATCC 36951</strain>
    </source>
</reference>
<dbReference type="PANTHER" id="PTHR43669:SF4">
    <property type="entry name" value="SHORT-CHAIN DEHYDROGENASE"/>
    <property type="match status" value="1"/>
</dbReference>
<dbReference type="GO" id="GO:0019290">
    <property type="term" value="P:siderophore biosynthetic process"/>
    <property type="evidence" value="ECO:0007669"/>
    <property type="project" value="InterPro"/>
</dbReference>
<gene>
    <name evidence="3" type="ORF">M409DRAFT_58499</name>
</gene>
<keyword evidence="2" id="KW-0560">Oxidoreductase</keyword>
<name>A0A6A6C707_ZASCE</name>
<dbReference type="InterPro" id="IPR036291">
    <property type="entry name" value="NAD(P)-bd_dom_sf"/>
</dbReference>
<dbReference type="Pfam" id="PF00106">
    <property type="entry name" value="adh_short"/>
    <property type="match status" value="1"/>
</dbReference>
<evidence type="ECO:0000256" key="2">
    <source>
        <dbReference type="ARBA" id="ARBA00023002"/>
    </source>
</evidence>
<keyword evidence="4" id="KW-1185">Reference proteome</keyword>
<sequence>MSKPIALIFGSGPNVGYATVRTFLSNGYRVVQTSRSVKKLQDGAFTDDDDHKALECDVNDTASISRTFETVRAAWGQPSVIVYNAARLVKADPTDPFSSLSTSDFEATLRANVVGLFQAIKEAVVGFKALPEAERKAFFFTGNNLNELKPLPGFSTLGAGKSAAAYLVADADNAYQNKGYRFYYVDERFADGRAVVNEIDGQAHADYFYGLVKGTLTSPWWSTFVKGEGYVKFPWNR</sequence>
<dbReference type="Proteomes" id="UP000799537">
    <property type="component" value="Unassembled WGS sequence"/>
</dbReference>
<dbReference type="PRINTS" id="PR01397">
    <property type="entry name" value="DHBDHDRGNASE"/>
</dbReference>
<dbReference type="GeneID" id="54567200"/>